<dbReference type="Proteomes" id="UP001592581">
    <property type="component" value="Unassembled WGS sequence"/>
</dbReference>
<feature type="domain" description="Response regulatory" evidence="7">
    <location>
        <begin position="9"/>
        <end position="125"/>
    </location>
</feature>
<keyword evidence="1 5" id="KW-0597">Phosphoprotein</keyword>
<reference evidence="8 9" key="1">
    <citation type="submission" date="2024-06" db="EMBL/GenBank/DDBJ databases">
        <authorList>
            <person name="Lee S.D."/>
        </authorList>
    </citation>
    <scope>NUCLEOTIDE SEQUENCE [LARGE SCALE GENOMIC DNA]</scope>
    <source>
        <strain evidence="8 9">N1-10</strain>
    </source>
</reference>
<dbReference type="SUPFAM" id="SSF46894">
    <property type="entry name" value="C-terminal effector domain of the bipartite response regulators"/>
    <property type="match status" value="1"/>
</dbReference>
<dbReference type="InterPro" id="IPR039420">
    <property type="entry name" value="WalR-like"/>
</dbReference>
<feature type="modified residue" description="4-aspartylphosphate" evidence="5">
    <location>
        <position position="60"/>
    </location>
</feature>
<evidence type="ECO:0000313" key="8">
    <source>
        <dbReference type="EMBL" id="MFC1437397.1"/>
    </source>
</evidence>
<dbReference type="SUPFAM" id="SSF52172">
    <property type="entry name" value="CheY-like"/>
    <property type="match status" value="1"/>
</dbReference>
<dbReference type="PROSITE" id="PS50110">
    <property type="entry name" value="RESPONSE_REGULATORY"/>
    <property type="match status" value="1"/>
</dbReference>
<feature type="domain" description="HTH luxR-type" evidence="6">
    <location>
        <begin position="158"/>
        <end position="223"/>
    </location>
</feature>
<dbReference type="Pfam" id="PF00072">
    <property type="entry name" value="Response_reg"/>
    <property type="match status" value="1"/>
</dbReference>
<dbReference type="EMBL" id="JBEUKS010000001">
    <property type="protein sequence ID" value="MFC1437397.1"/>
    <property type="molecule type" value="Genomic_DNA"/>
</dbReference>
<dbReference type="InterPro" id="IPR011006">
    <property type="entry name" value="CheY-like_superfamily"/>
</dbReference>
<keyword evidence="3" id="KW-0238">DNA-binding</keyword>
<evidence type="ECO:0000256" key="5">
    <source>
        <dbReference type="PROSITE-ProRule" id="PRU00169"/>
    </source>
</evidence>
<dbReference type="RefSeq" id="WP_380562703.1">
    <property type="nucleotide sequence ID" value="NZ_JBEUKS010000001.1"/>
</dbReference>
<evidence type="ECO:0000256" key="4">
    <source>
        <dbReference type="ARBA" id="ARBA00023163"/>
    </source>
</evidence>
<dbReference type="PANTHER" id="PTHR43214:SF24">
    <property type="entry name" value="TRANSCRIPTIONAL REGULATORY PROTEIN NARL-RELATED"/>
    <property type="match status" value="1"/>
</dbReference>
<dbReference type="SMART" id="SM00448">
    <property type="entry name" value="REC"/>
    <property type="match status" value="1"/>
</dbReference>
<dbReference type="PANTHER" id="PTHR43214">
    <property type="entry name" value="TWO-COMPONENT RESPONSE REGULATOR"/>
    <property type="match status" value="1"/>
</dbReference>
<evidence type="ECO:0000259" key="7">
    <source>
        <dbReference type="PROSITE" id="PS50110"/>
    </source>
</evidence>
<accession>A0ABV6XGL3</accession>
<keyword evidence="2" id="KW-0805">Transcription regulation</keyword>
<gene>
    <name evidence="8" type="ORF">ABUW04_03935</name>
</gene>
<dbReference type="InterPro" id="IPR016032">
    <property type="entry name" value="Sig_transdc_resp-reg_C-effctor"/>
</dbReference>
<evidence type="ECO:0000313" key="9">
    <source>
        <dbReference type="Proteomes" id="UP001592581"/>
    </source>
</evidence>
<dbReference type="SMART" id="SM00421">
    <property type="entry name" value="HTH_LUXR"/>
    <property type="match status" value="1"/>
</dbReference>
<evidence type="ECO:0000259" key="6">
    <source>
        <dbReference type="PROSITE" id="PS50043"/>
    </source>
</evidence>
<comment type="caution">
    <text evidence="8">The sequence shown here is derived from an EMBL/GenBank/DDBJ whole genome shotgun (WGS) entry which is preliminary data.</text>
</comment>
<dbReference type="PROSITE" id="PS00622">
    <property type="entry name" value="HTH_LUXR_1"/>
    <property type="match status" value="1"/>
</dbReference>
<dbReference type="Gene3D" id="3.40.50.2300">
    <property type="match status" value="1"/>
</dbReference>
<organism evidence="8 9">
    <name type="scientific">Streptacidiphilus jeojiensis</name>
    <dbReference type="NCBI Taxonomy" id="3229225"/>
    <lineage>
        <taxon>Bacteria</taxon>
        <taxon>Bacillati</taxon>
        <taxon>Actinomycetota</taxon>
        <taxon>Actinomycetes</taxon>
        <taxon>Kitasatosporales</taxon>
        <taxon>Streptomycetaceae</taxon>
        <taxon>Streptacidiphilus</taxon>
    </lineage>
</organism>
<protein>
    <submittedName>
        <fullName evidence="8">Response regulator transcription factor</fullName>
    </submittedName>
</protein>
<dbReference type="CDD" id="cd06170">
    <property type="entry name" value="LuxR_C_like"/>
    <property type="match status" value="1"/>
</dbReference>
<keyword evidence="9" id="KW-1185">Reference proteome</keyword>
<evidence type="ECO:0000256" key="2">
    <source>
        <dbReference type="ARBA" id="ARBA00023015"/>
    </source>
</evidence>
<dbReference type="InterPro" id="IPR058245">
    <property type="entry name" value="NreC/VraR/RcsB-like_REC"/>
</dbReference>
<name>A0ABV6XGL3_9ACTN</name>
<dbReference type="PROSITE" id="PS50043">
    <property type="entry name" value="HTH_LUXR_2"/>
    <property type="match status" value="1"/>
</dbReference>
<dbReference type="CDD" id="cd17535">
    <property type="entry name" value="REC_NarL-like"/>
    <property type="match status" value="1"/>
</dbReference>
<dbReference type="InterPro" id="IPR001789">
    <property type="entry name" value="Sig_transdc_resp-reg_receiver"/>
</dbReference>
<dbReference type="Pfam" id="PF00196">
    <property type="entry name" value="GerE"/>
    <property type="match status" value="1"/>
</dbReference>
<proteinExistence type="predicted"/>
<evidence type="ECO:0000256" key="1">
    <source>
        <dbReference type="ARBA" id="ARBA00022553"/>
    </source>
</evidence>
<dbReference type="PRINTS" id="PR00038">
    <property type="entry name" value="HTHLUXR"/>
</dbReference>
<sequence length="228" mass="25109">MTEETEGVRILLVDDHQLVRLGFRLLLDAQPGLRVVGEAGDGAEALRLIGRTAPDVVLMDVRMPQLDGVEATQRITAEFPHTRVLVLTTFDHDEYAFAALRAGAAGFIVKSIEAHALIDAVRTIAAGDAVVSPRITRRLLETFAGQLPADGRPAPEREDPRLARLSTREREVVIEVGRGRPNAEIARCLSLSETTVKSHLRRIMAKLDLHERAQVVAFAYDARLVWPS</sequence>
<dbReference type="InterPro" id="IPR000792">
    <property type="entry name" value="Tscrpt_reg_LuxR_C"/>
</dbReference>
<evidence type="ECO:0000256" key="3">
    <source>
        <dbReference type="ARBA" id="ARBA00023125"/>
    </source>
</evidence>
<keyword evidence="4" id="KW-0804">Transcription</keyword>